<organism evidence="5 6">
    <name type="scientific">Ectothiorhodospira magna</name>
    <dbReference type="NCBI Taxonomy" id="867345"/>
    <lineage>
        <taxon>Bacteria</taxon>
        <taxon>Pseudomonadati</taxon>
        <taxon>Pseudomonadota</taxon>
        <taxon>Gammaproteobacteria</taxon>
        <taxon>Chromatiales</taxon>
        <taxon>Ectothiorhodospiraceae</taxon>
        <taxon>Ectothiorhodospira</taxon>
    </lineage>
</organism>
<dbReference type="AlphaFoldDB" id="A0A1H9CZC1"/>
<dbReference type="InterPro" id="IPR036390">
    <property type="entry name" value="WH_DNA-bd_sf"/>
</dbReference>
<gene>
    <name evidence="5" type="ORF">SAMN05421693_11564</name>
</gene>
<dbReference type="InterPro" id="IPR000524">
    <property type="entry name" value="Tscrpt_reg_HTH_GntR"/>
</dbReference>
<keyword evidence="1" id="KW-0805">Transcription regulation</keyword>
<dbReference type="Gene3D" id="1.10.10.10">
    <property type="entry name" value="Winged helix-like DNA-binding domain superfamily/Winged helix DNA-binding domain"/>
    <property type="match status" value="1"/>
</dbReference>
<dbReference type="CDD" id="cd07377">
    <property type="entry name" value="WHTH_GntR"/>
    <property type="match status" value="1"/>
</dbReference>
<evidence type="ECO:0000256" key="1">
    <source>
        <dbReference type="ARBA" id="ARBA00023015"/>
    </source>
</evidence>
<dbReference type="InterPro" id="IPR008920">
    <property type="entry name" value="TF_FadR/GntR_C"/>
</dbReference>
<dbReference type="OrthoDB" id="6627771at2"/>
<dbReference type="SUPFAM" id="SSF46785">
    <property type="entry name" value="Winged helix' DNA-binding domain"/>
    <property type="match status" value="1"/>
</dbReference>
<dbReference type="SMART" id="SM00345">
    <property type="entry name" value="HTH_GNTR"/>
    <property type="match status" value="1"/>
</dbReference>
<dbReference type="SUPFAM" id="SSF48008">
    <property type="entry name" value="GntR ligand-binding domain-like"/>
    <property type="match status" value="1"/>
</dbReference>
<proteinExistence type="predicted"/>
<dbReference type="PANTHER" id="PTHR43537">
    <property type="entry name" value="TRANSCRIPTIONAL REGULATOR, GNTR FAMILY"/>
    <property type="match status" value="1"/>
</dbReference>
<dbReference type="EMBL" id="FOFO01000015">
    <property type="protein sequence ID" value="SEQ06477.1"/>
    <property type="molecule type" value="Genomic_DNA"/>
</dbReference>
<dbReference type="SMART" id="SM00895">
    <property type="entry name" value="FCD"/>
    <property type="match status" value="1"/>
</dbReference>
<evidence type="ECO:0000313" key="6">
    <source>
        <dbReference type="Proteomes" id="UP000199496"/>
    </source>
</evidence>
<dbReference type="GO" id="GO:0003700">
    <property type="term" value="F:DNA-binding transcription factor activity"/>
    <property type="evidence" value="ECO:0007669"/>
    <property type="project" value="InterPro"/>
</dbReference>
<dbReference type="Proteomes" id="UP000199496">
    <property type="component" value="Unassembled WGS sequence"/>
</dbReference>
<dbReference type="PROSITE" id="PS50949">
    <property type="entry name" value="HTH_GNTR"/>
    <property type="match status" value="1"/>
</dbReference>
<keyword evidence="2 5" id="KW-0238">DNA-binding</keyword>
<dbReference type="PANTHER" id="PTHR43537:SF49">
    <property type="entry name" value="TRANSCRIPTIONAL REGULATORY PROTEIN"/>
    <property type="match status" value="1"/>
</dbReference>
<accession>A0A1H9CZC1</accession>
<evidence type="ECO:0000313" key="5">
    <source>
        <dbReference type="EMBL" id="SEQ06477.1"/>
    </source>
</evidence>
<dbReference type="Gene3D" id="1.20.120.530">
    <property type="entry name" value="GntR ligand-binding domain-like"/>
    <property type="match status" value="1"/>
</dbReference>
<dbReference type="InterPro" id="IPR011711">
    <property type="entry name" value="GntR_C"/>
</dbReference>
<keyword evidence="6" id="KW-1185">Reference proteome</keyword>
<protein>
    <submittedName>
        <fullName evidence="5">DNA-binding transcriptional regulator, GntR family</fullName>
    </submittedName>
</protein>
<evidence type="ECO:0000256" key="2">
    <source>
        <dbReference type="ARBA" id="ARBA00023125"/>
    </source>
</evidence>
<dbReference type="Pfam" id="PF00392">
    <property type="entry name" value="GntR"/>
    <property type="match status" value="1"/>
</dbReference>
<dbReference type="STRING" id="867345.SAMN05421693_11564"/>
<dbReference type="GO" id="GO:0003677">
    <property type="term" value="F:DNA binding"/>
    <property type="evidence" value="ECO:0007669"/>
    <property type="project" value="UniProtKB-KW"/>
</dbReference>
<evidence type="ECO:0000259" key="4">
    <source>
        <dbReference type="PROSITE" id="PS50949"/>
    </source>
</evidence>
<name>A0A1H9CZC1_9GAMM</name>
<dbReference type="InterPro" id="IPR036388">
    <property type="entry name" value="WH-like_DNA-bd_sf"/>
</dbReference>
<evidence type="ECO:0000256" key="3">
    <source>
        <dbReference type="ARBA" id="ARBA00023163"/>
    </source>
</evidence>
<sequence>MPDFNDQLGREGVTLADRVFARLRKAIVEGEIPSGTKISEPELAGEYGISRGPLRDAIGRLEACHLVERRPNVGARVVSLSQEDLLELYLLREALEGMAARLAAQRMSGRDVDELRRLLRQHQERAELQEGIAYFQTEGDLDFHYRIIKASGNVRLIRLLCDDLYHLMRMYRFQFGMASSRALIAFREHGHIVEAIADRDPEMAELIMRRHIRSSRINVELLFDDKAPKGARATPAIRAANIGAAPPP</sequence>
<dbReference type="RefSeq" id="WP_090206745.1">
    <property type="nucleotide sequence ID" value="NZ_FOFO01000015.1"/>
</dbReference>
<keyword evidence="3" id="KW-0804">Transcription</keyword>
<reference evidence="5 6" key="1">
    <citation type="submission" date="2016-10" db="EMBL/GenBank/DDBJ databases">
        <authorList>
            <person name="de Groot N.N."/>
        </authorList>
    </citation>
    <scope>NUCLEOTIDE SEQUENCE [LARGE SCALE GENOMIC DNA]</scope>
    <source>
        <strain evidence="5 6">B7-7</strain>
    </source>
</reference>
<dbReference type="Pfam" id="PF07729">
    <property type="entry name" value="FCD"/>
    <property type="match status" value="1"/>
</dbReference>
<feature type="domain" description="HTH gntR-type" evidence="4">
    <location>
        <begin position="13"/>
        <end position="80"/>
    </location>
</feature>